<dbReference type="GO" id="GO:0080188">
    <property type="term" value="P:gene silencing by siRNA-directed DNA methylation"/>
    <property type="evidence" value="ECO:0007669"/>
    <property type="project" value="InterPro"/>
</dbReference>
<dbReference type="InterPro" id="IPR036319">
    <property type="entry name" value="RDM1_sf"/>
</dbReference>
<comment type="caution">
    <text evidence="1">The sequence shown here is derived from an EMBL/GenBank/DDBJ whole genome shotgun (WGS) entry which is preliminary data.</text>
</comment>
<name>A0A5N5I3R6_9ROSA</name>
<protein>
    <submittedName>
        <fullName evidence="1">Uncharacterized protein</fullName>
    </submittedName>
</protein>
<dbReference type="InterPro" id="IPR015270">
    <property type="entry name" value="RDM1_plant"/>
</dbReference>
<gene>
    <name evidence="1" type="ORF">D8674_040187</name>
</gene>
<proteinExistence type="predicted"/>
<dbReference type="SUPFAM" id="SSF109920">
    <property type="entry name" value="Hypothetical protein At3g22680"/>
    <property type="match status" value="1"/>
</dbReference>
<dbReference type="Pfam" id="PF09187">
    <property type="entry name" value="RdDM_RDM1"/>
    <property type="match status" value="1"/>
</dbReference>
<dbReference type="EMBL" id="SMOL01000068">
    <property type="protein sequence ID" value="KAB2634388.1"/>
    <property type="molecule type" value="Genomic_DNA"/>
</dbReference>
<evidence type="ECO:0000313" key="2">
    <source>
        <dbReference type="Proteomes" id="UP000327157"/>
    </source>
</evidence>
<keyword evidence="2" id="KW-1185">Reference proteome</keyword>
<dbReference type="AlphaFoldDB" id="A0A5N5I3R6"/>
<sequence length="106" mass="12290">MTRRKDAIFVSWLALANSMKQFYGQPLHYLTHVLVKISRELAPWMQRSQWAALFILGELNLPFGMLKKSTGVALLTQIWLTSGFLTRGTMLLFMKLSPRLNRLHEI</sequence>
<reference evidence="1 2" key="2">
    <citation type="submission" date="2019-11" db="EMBL/GenBank/DDBJ databases">
        <title>A de novo genome assembly of a pear dwarfing rootstock.</title>
        <authorList>
            <person name="Wang F."/>
            <person name="Wang J."/>
            <person name="Li S."/>
            <person name="Zhang Y."/>
            <person name="Fang M."/>
            <person name="Ma L."/>
            <person name="Zhao Y."/>
            <person name="Jiang S."/>
        </authorList>
    </citation>
    <scope>NUCLEOTIDE SEQUENCE [LARGE SCALE GENOMIC DNA]</scope>
    <source>
        <strain evidence="1">S2</strain>
        <tissue evidence="1">Leaf</tissue>
    </source>
</reference>
<accession>A0A5N5I3R6</accession>
<dbReference type="Gene3D" id="1.20.120.690">
    <property type="entry name" value="RDM1 protein domain"/>
    <property type="match status" value="1"/>
</dbReference>
<reference evidence="1 2" key="1">
    <citation type="submission" date="2019-09" db="EMBL/GenBank/DDBJ databases">
        <authorList>
            <person name="Ou C."/>
        </authorList>
    </citation>
    <scope>NUCLEOTIDE SEQUENCE [LARGE SCALE GENOMIC DNA]</scope>
    <source>
        <strain evidence="1">S2</strain>
        <tissue evidence="1">Leaf</tissue>
    </source>
</reference>
<evidence type="ECO:0000313" key="1">
    <source>
        <dbReference type="EMBL" id="KAB2634388.1"/>
    </source>
</evidence>
<dbReference type="Proteomes" id="UP000327157">
    <property type="component" value="Unassembled WGS sequence"/>
</dbReference>
<organism evidence="1 2">
    <name type="scientific">Pyrus ussuriensis x Pyrus communis</name>
    <dbReference type="NCBI Taxonomy" id="2448454"/>
    <lineage>
        <taxon>Eukaryota</taxon>
        <taxon>Viridiplantae</taxon>
        <taxon>Streptophyta</taxon>
        <taxon>Embryophyta</taxon>
        <taxon>Tracheophyta</taxon>
        <taxon>Spermatophyta</taxon>
        <taxon>Magnoliopsida</taxon>
        <taxon>eudicotyledons</taxon>
        <taxon>Gunneridae</taxon>
        <taxon>Pentapetalae</taxon>
        <taxon>rosids</taxon>
        <taxon>fabids</taxon>
        <taxon>Rosales</taxon>
        <taxon>Rosaceae</taxon>
        <taxon>Amygdaloideae</taxon>
        <taxon>Maleae</taxon>
        <taxon>Pyrus</taxon>
    </lineage>
</organism>
<dbReference type="GO" id="GO:0005634">
    <property type="term" value="C:nucleus"/>
    <property type="evidence" value="ECO:0007669"/>
    <property type="project" value="InterPro"/>
</dbReference>